<dbReference type="OrthoDB" id="695454at2759"/>
<comment type="caution">
    <text evidence="2">The sequence shown here is derived from an EMBL/GenBank/DDBJ whole genome shotgun (WGS) entry which is preliminary data.</text>
</comment>
<evidence type="ECO:0000313" key="3">
    <source>
        <dbReference type="Proteomes" id="UP000324897"/>
    </source>
</evidence>
<sequence length="262" mass="28300">MAHGIRHTCSTRAVDRSASQRSPSNGGGTSDDASQSTRDDAPSQELEKKRGRKFGSQTKLAVPILGAKVALEPSGDLVSHSGAEAEGEEHEAEGEEHEDMEEEGQEQEQTLNGQVLYEVSGGTPHGRLAIAHGSIRAADVRAAAKQNHVWPSNPVSLQNMARENALLRREVLQLHQEKHESAMREERNQVTTDLLLDLYRNLGKEIPAAALQRLSSSQANVTGSSHIGSGSTNHENNNPSGHERENPGIENNSSPRGNHVSQ</sequence>
<reference evidence="2 3" key="1">
    <citation type="journal article" date="2019" name="Sci. Rep.">
        <title>A high-quality genome of Eragrostis curvula grass provides insights into Poaceae evolution and supports new strategies to enhance forage quality.</title>
        <authorList>
            <person name="Carballo J."/>
            <person name="Santos B.A.C.M."/>
            <person name="Zappacosta D."/>
            <person name="Garbus I."/>
            <person name="Selva J.P."/>
            <person name="Gallo C.A."/>
            <person name="Diaz A."/>
            <person name="Albertini E."/>
            <person name="Caccamo M."/>
            <person name="Echenique V."/>
        </authorList>
    </citation>
    <scope>NUCLEOTIDE SEQUENCE [LARGE SCALE GENOMIC DNA]</scope>
    <source>
        <strain evidence="3">cv. Victoria</strain>
        <tissue evidence="2">Leaf</tissue>
    </source>
</reference>
<feature type="compositionally biased region" description="Polar residues" evidence="1">
    <location>
        <begin position="249"/>
        <end position="262"/>
    </location>
</feature>
<dbReference type="PANTHER" id="PTHR33157">
    <property type="entry name" value="AUTONOMOUS TRANSPOSABLE ELEMENT EN-1 MOSAIC PROTEIN-RELATED"/>
    <property type="match status" value="1"/>
</dbReference>
<evidence type="ECO:0000313" key="2">
    <source>
        <dbReference type="EMBL" id="TVT98402.1"/>
    </source>
</evidence>
<keyword evidence="3" id="KW-1185">Reference proteome</keyword>
<feature type="compositionally biased region" description="Basic and acidic residues" evidence="1">
    <location>
        <begin position="37"/>
        <end position="48"/>
    </location>
</feature>
<dbReference type="Proteomes" id="UP000324897">
    <property type="component" value="Unassembled WGS sequence"/>
</dbReference>
<gene>
    <name evidence="2" type="ORF">EJB05_56288</name>
</gene>
<organism evidence="2 3">
    <name type="scientific">Eragrostis curvula</name>
    <name type="common">weeping love grass</name>
    <dbReference type="NCBI Taxonomy" id="38414"/>
    <lineage>
        <taxon>Eukaryota</taxon>
        <taxon>Viridiplantae</taxon>
        <taxon>Streptophyta</taxon>
        <taxon>Embryophyta</taxon>
        <taxon>Tracheophyta</taxon>
        <taxon>Spermatophyta</taxon>
        <taxon>Magnoliopsida</taxon>
        <taxon>Liliopsida</taxon>
        <taxon>Poales</taxon>
        <taxon>Poaceae</taxon>
        <taxon>PACMAD clade</taxon>
        <taxon>Chloridoideae</taxon>
        <taxon>Eragrostideae</taxon>
        <taxon>Eragrostidinae</taxon>
        <taxon>Eragrostis</taxon>
    </lineage>
</organism>
<dbReference type="EMBL" id="RWGY01000861">
    <property type="protein sequence ID" value="TVT98402.1"/>
    <property type="molecule type" value="Genomic_DNA"/>
</dbReference>
<feature type="compositionally biased region" description="Acidic residues" evidence="1">
    <location>
        <begin position="85"/>
        <end position="106"/>
    </location>
</feature>
<name>A0A5J9SHN2_9POAL</name>
<evidence type="ECO:0000256" key="1">
    <source>
        <dbReference type="SAM" id="MobiDB-lite"/>
    </source>
</evidence>
<feature type="region of interest" description="Disordered" evidence="1">
    <location>
        <begin position="217"/>
        <end position="262"/>
    </location>
</feature>
<feature type="compositionally biased region" description="Polar residues" evidence="1">
    <location>
        <begin position="220"/>
        <end position="240"/>
    </location>
</feature>
<dbReference type="Gramene" id="TVT98402">
    <property type="protein sequence ID" value="TVT98402"/>
    <property type="gene ID" value="EJB05_56288"/>
</dbReference>
<feature type="region of interest" description="Disordered" evidence="1">
    <location>
        <begin position="1"/>
        <end position="109"/>
    </location>
</feature>
<proteinExistence type="predicted"/>
<feature type="non-terminal residue" evidence="2">
    <location>
        <position position="1"/>
    </location>
</feature>
<accession>A0A5J9SHN2</accession>
<protein>
    <submittedName>
        <fullName evidence="2">Uncharacterized protein</fullName>
    </submittedName>
</protein>
<dbReference type="AlphaFoldDB" id="A0A5J9SHN2"/>
<dbReference type="GO" id="GO:0032196">
    <property type="term" value="P:transposition"/>
    <property type="evidence" value="ECO:0007669"/>
    <property type="project" value="InterPro"/>
</dbReference>
<dbReference type="InterPro" id="IPR039266">
    <property type="entry name" value="EN-1/SPM"/>
</dbReference>
<dbReference type="PANTHER" id="PTHR33157:SF5">
    <property type="entry name" value="OS09G0314100 PROTEIN"/>
    <property type="match status" value="1"/>
</dbReference>